<dbReference type="SUPFAM" id="SSF47954">
    <property type="entry name" value="Cyclin-like"/>
    <property type="match status" value="2"/>
</dbReference>
<accession>A0A8C4RJ96</accession>
<feature type="domain" description="Cyclin-like" evidence="6">
    <location>
        <begin position="148"/>
        <end position="232"/>
    </location>
</feature>
<evidence type="ECO:0000259" key="6">
    <source>
        <dbReference type="SMART" id="SM00385"/>
    </source>
</evidence>
<dbReference type="InterPro" id="IPR048258">
    <property type="entry name" value="Cyclins_cyclin-box"/>
</dbReference>
<dbReference type="Ensembl" id="ENSECRT00000003421.1">
    <property type="protein sequence ID" value="ENSECRP00000003362.1"/>
    <property type="gene ID" value="ENSECRG00000002313.1"/>
</dbReference>
<name>A0A8C4RJ96_ERPCA</name>
<dbReference type="FunFam" id="1.10.472.10:FF:000061">
    <property type="entry name" value="cyclin-O"/>
    <property type="match status" value="1"/>
</dbReference>
<comment type="similarity">
    <text evidence="4">Belongs to the cyclin family.</text>
</comment>
<dbReference type="Pfam" id="PF00134">
    <property type="entry name" value="Cyclin_N"/>
    <property type="match status" value="1"/>
</dbReference>
<dbReference type="SMART" id="SM01332">
    <property type="entry name" value="Cyclin_C"/>
    <property type="match status" value="1"/>
</dbReference>
<evidence type="ECO:0000256" key="4">
    <source>
        <dbReference type="RuleBase" id="RU000383"/>
    </source>
</evidence>
<dbReference type="InterPro" id="IPR006671">
    <property type="entry name" value="Cyclin_N"/>
</dbReference>
<gene>
    <name evidence="8" type="primary">CCNO</name>
</gene>
<dbReference type="Pfam" id="PF02984">
    <property type="entry name" value="Cyclin_C"/>
    <property type="match status" value="1"/>
</dbReference>
<keyword evidence="1" id="KW-0132">Cell division</keyword>
<dbReference type="Gene3D" id="1.10.472.10">
    <property type="entry name" value="Cyclin-like"/>
    <property type="match status" value="2"/>
</dbReference>
<evidence type="ECO:0000259" key="7">
    <source>
        <dbReference type="SMART" id="SM01332"/>
    </source>
</evidence>
<keyword evidence="9" id="KW-1185">Reference proteome</keyword>
<evidence type="ECO:0000256" key="1">
    <source>
        <dbReference type="ARBA" id="ARBA00022618"/>
    </source>
</evidence>
<feature type="domain" description="Cyclin-like" evidence="6">
    <location>
        <begin position="253"/>
        <end position="338"/>
    </location>
</feature>
<dbReference type="SMART" id="SM00385">
    <property type="entry name" value="CYCLIN"/>
    <property type="match status" value="2"/>
</dbReference>
<evidence type="ECO:0000256" key="3">
    <source>
        <dbReference type="ARBA" id="ARBA00023306"/>
    </source>
</evidence>
<dbReference type="PROSITE" id="PS00292">
    <property type="entry name" value="CYCLINS"/>
    <property type="match status" value="1"/>
</dbReference>
<dbReference type="PANTHER" id="PTHR10177">
    <property type="entry name" value="CYCLINS"/>
    <property type="match status" value="1"/>
</dbReference>
<evidence type="ECO:0000313" key="8">
    <source>
        <dbReference type="Ensembl" id="ENSECRP00000003362.1"/>
    </source>
</evidence>
<protein>
    <submittedName>
        <fullName evidence="8">Cyclin O</fullName>
    </submittedName>
</protein>
<dbReference type="CDD" id="cd20722">
    <property type="entry name" value="CYCLIN_CCNO_rpt2"/>
    <property type="match status" value="1"/>
</dbReference>
<dbReference type="InterPro" id="IPR036915">
    <property type="entry name" value="Cyclin-like_sf"/>
</dbReference>
<reference evidence="8" key="2">
    <citation type="submission" date="2025-08" db="UniProtKB">
        <authorList>
            <consortium name="Ensembl"/>
        </authorList>
    </citation>
    <scope>IDENTIFICATION</scope>
</reference>
<feature type="compositionally biased region" description="Basic and acidic residues" evidence="5">
    <location>
        <begin position="28"/>
        <end position="39"/>
    </location>
</feature>
<organism evidence="8 9">
    <name type="scientific">Erpetoichthys calabaricus</name>
    <name type="common">Rope fish</name>
    <name type="synonym">Calamoichthys calabaricus</name>
    <dbReference type="NCBI Taxonomy" id="27687"/>
    <lineage>
        <taxon>Eukaryota</taxon>
        <taxon>Metazoa</taxon>
        <taxon>Chordata</taxon>
        <taxon>Craniata</taxon>
        <taxon>Vertebrata</taxon>
        <taxon>Euteleostomi</taxon>
        <taxon>Actinopterygii</taxon>
        <taxon>Polypteriformes</taxon>
        <taxon>Polypteridae</taxon>
        <taxon>Erpetoichthys</taxon>
    </lineage>
</organism>
<dbReference type="GO" id="GO:0051301">
    <property type="term" value="P:cell division"/>
    <property type="evidence" value="ECO:0007669"/>
    <property type="project" value="UniProtKB-KW"/>
</dbReference>
<feature type="domain" description="Cyclin C-terminal" evidence="7">
    <location>
        <begin position="241"/>
        <end position="350"/>
    </location>
</feature>
<sequence length="350" mass="39514">MVAFTLYDCEVMKQFSPIKRKREGGTLGHEDVTPEDRPEAPVSSANVRAPVKRARNARDRKQGMEAMMNDSGIGVFETPSPSPERSPRCPRASESPSNSETLTDWGNFRDYGEACYHYKKSNELRFHPVNCLALQPQITAESRCKLVSWLIPVHRHFKLSFESFCLAINIMDRFLITTPVASDCFQLLGVTSLLIACKQVEVHSPRVKQLLSLCCDAFTKDQLCNLECIILMKLNFNLTAPTIAFFLEHLSNQRLHLGNHSQQVSIEVQKSKNFARKISELSMADYAFNRYPPSLMAICSMGLADQMLGLPCPLDKFVDGYPQKTIEDCLANLRLLVSLNQEVLQTFSEL</sequence>
<evidence type="ECO:0000256" key="2">
    <source>
        <dbReference type="ARBA" id="ARBA00023127"/>
    </source>
</evidence>
<dbReference type="Proteomes" id="UP000694620">
    <property type="component" value="Chromosome 5"/>
</dbReference>
<dbReference type="OrthoDB" id="5590282at2759"/>
<dbReference type="InterPro" id="IPR004367">
    <property type="entry name" value="Cyclin_C-dom"/>
</dbReference>
<reference evidence="8" key="3">
    <citation type="submission" date="2025-09" db="UniProtKB">
        <authorList>
            <consortium name="Ensembl"/>
        </authorList>
    </citation>
    <scope>IDENTIFICATION</scope>
</reference>
<dbReference type="AlphaFoldDB" id="A0A8C4RJ96"/>
<dbReference type="CDD" id="cd20536">
    <property type="entry name" value="CYCLIN_CCNO_rpt1"/>
    <property type="match status" value="1"/>
</dbReference>
<dbReference type="InterPro" id="IPR013763">
    <property type="entry name" value="Cyclin-like_dom"/>
</dbReference>
<feature type="region of interest" description="Disordered" evidence="5">
    <location>
        <begin position="22"/>
        <end position="103"/>
    </location>
</feature>
<dbReference type="GeneTree" id="ENSGT00940000155998"/>
<reference evidence="8" key="1">
    <citation type="submission" date="2021-06" db="EMBL/GenBank/DDBJ databases">
        <authorList>
            <consortium name="Wellcome Sanger Institute Data Sharing"/>
        </authorList>
    </citation>
    <scope>NUCLEOTIDE SEQUENCE [LARGE SCALE GENOMIC DNA]</scope>
</reference>
<dbReference type="InterPro" id="IPR039361">
    <property type="entry name" value="Cyclin"/>
</dbReference>
<keyword evidence="3" id="KW-0131">Cell cycle</keyword>
<proteinExistence type="inferred from homology"/>
<keyword evidence="2 4" id="KW-0195">Cyclin</keyword>
<evidence type="ECO:0000256" key="5">
    <source>
        <dbReference type="SAM" id="MobiDB-lite"/>
    </source>
</evidence>
<evidence type="ECO:0000313" key="9">
    <source>
        <dbReference type="Proteomes" id="UP000694620"/>
    </source>
</evidence>